<organism evidence="2 3">
    <name type="scientific">Mucor lusitanicus CBS 277.49</name>
    <dbReference type="NCBI Taxonomy" id="747725"/>
    <lineage>
        <taxon>Eukaryota</taxon>
        <taxon>Fungi</taxon>
        <taxon>Fungi incertae sedis</taxon>
        <taxon>Mucoromycota</taxon>
        <taxon>Mucoromycotina</taxon>
        <taxon>Mucoromycetes</taxon>
        <taxon>Mucorales</taxon>
        <taxon>Mucorineae</taxon>
        <taxon>Mucoraceae</taxon>
        <taxon>Mucor</taxon>
    </lineage>
</organism>
<accession>A0A162R5I6</accession>
<evidence type="ECO:0000313" key="2">
    <source>
        <dbReference type="EMBL" id="OAD02879.1"/>
    </source>
</evidence>
<feature type="compositionally biased region" description="Basic and acidic residues" evidence="1">
    <location>
        <begin position="35"/>
        <end position="57"/>
    </location>
</feature>
<name>A0A162R5I6_MUCCL</name>
<evidence type="ECO:0000313" key="3">
    <source>
        <dbReference type="Proteomes" id="UP000077051"/>
    </source>
</evidence>
<dbReference type="AlphaFoldDB" id="A0A162R5I6"/>
<gene>
    <name evidence="2" type="ORF">MUCCIDRAFT_109726</name>
</gene>
<dbReference type="OrthoDB" id="2276719at2759"/>
<reference evidence="2 3" key="1">
    <citation type="submission" date="2015-06" db="EMBL/GenBank/DDBJ databases">
        <title>Expansion of signal transduction pathways in fungi by whole-genome duplication.</title>
        <authorList>
            <consortium name="DOE Joint Genome Institute"/>
            <person name="Corrochano L.M."/>
            <person name="Kuo A."/>
            <person name="Marcet-Houben M."/>
            <person name="Polaino S."/>
            <person name="Salamov A."/>
            <person name="Villalobos J.M."/>
            <person name="Alvarez M.I."/>
            <person name="Avalos J."/>
            <person name="Benito E.P."/>
            <person name="Benoit I."/>
            <person name="Burger G."/>
            <person name="Camino L.P."/>
            <person name="Canovas D."/>
            <person name="Cerda-Olmedo E."/>
            <person name="Cheng J.-F."/>
            <person name="Dominguez A."/>
            <person name="Elias M."/>
            <person name="Eslava A.P."/>
            <person name="Glaser F."/>
            <person name="Grimwood J."/>
            <person name="Gutierrez G."/>
            <person name="Heitman J."/>
            <person name="Henrissat B."/>
            <person name="Iturriaga E.A."/>
            <person name="Lang B.F."/>
            <person name="Lavin J.L."/>
            <person name="Lee S."/>
            <person name="Li W."/>
            <person name="Lindquist E."/>
            <person name="Lopez-Garcia S."/>
            <person name="Luque E.M."/>
            <person name="Marcos A.T."/>
            <person name="Martin J."/>
            <person name="Mccluskey K."/>
            <person name="Medina H.R."/>
            <person name="Miralles-Duran A."/>
            <person name="Miyazaki A."/>
            <person name="Munoz-Torres E."/>
            <person name="Oguiza J.A."/>
            <person name="Ohm R."/>
            <person name="Olmedo M."/>
            <person name="Orejas M."/>
            <person name="Ortiz-Castellanos L."/>
            <person name="Pisabarro A.G."/>
            <person name="Rodriguez-Romero J."/>
            <person name="Ruiz-Herrera J."/>
            <person name="Ruiz-Vazquez R."/>
            <person name="Sanz C."/>
            <person name="Schackwitz W."/>
            <person name="Schmutz J."/>
            <person name="Shahriari M."/>
            <person name="Shelest E."/>
            <person name="Silva-Franco F."/>
            <person name="Soanes D."/>
            <person name="Syed K."/>
            <person name="Tagua V.G."/>
            <person name="Talbot N.J."/>
            <person name="Thon M."/>
            <person name="De Vries R.P."/>
            <person name="Wiebenga A."/>
            <person name="Yadav J.S."/>
            <person name="Braun E.L."/>
            <person name="Baker S."/>
            <person name="Garre V."/>
            <person name="Horwitz B."/>
            <person name="Torres-Martinez S."/>
            <person name="Idnurm A."/>
            <person name="Herrera-Estrella A."/>
            <person name="Gabaldon T."/>
            <person name="Grigoriev I.V."/>
        </authorList>
    </citation>
    <scope>NUCLEOTIDE SEQUENCE [LARGE SCALE GENOMIC DNA]</scope>
    <source>
        <strain evidence="2 3">CBS 277.49</strain>
    </source>
</reference>
<protein>
    <submittedName>
        <fullName evidence="2">Uncharacterized protein</fullName>
    </submittedName>
</protein>
<feature type="region of interest" description="Disordered" evidence="1">
    <location>
        <begin position="30"/>
        <end position="79"/>
    </location>
</feature>
<comment type="caution">
    <text evidence="2">The sequence shown here is derived from an EMBL/GenBank/DDBJ whole genome shotgun (WGS) entry which is preliminary data.</text>
</comment>
<dbReference type="EMBL" id="AMYB01000004">
    <property type="protein sequence ID" value="OAD02879.1"/>
    <property type="molecule type" value="Genomic_DNA"/>
</dbReference>
<feature type="compositionally biased region" description="Polar residues" evidence="1">
    <location>
        <begin position="59"/>
        <end position="72"/>
    </location>
</feature>
<keyword evidence="3" id="KW-1185">Reference proteome</keyword>
<dbReference type="VEuPathDB" id="FungiDB:MUCCIDRAFT_109726"/>
<sequence>MTQHFYDENRKLLVLKERLHHTKALASTYDDLNESTDRPEGRDDYENERQHGSHEADETNATIPADATNTNPNDKDHNSAYMTQLKQDFRRAYRRMDNSKKMHLSGGKCVEDELFCFGMQCNDEHQSHSFIIDPSDANRTKYDVFSEEELLEIEAYHEKPTPEIPAPLRDYLNRFNKSTTAELSPWKPTKTTTRKPITNTTGFAIHVIIIL</sequence>
<evidence type="ECO:0000256" key="1">
    <source>
        <dbReference type="SAM" id="MobiDB-lite"/>
    </source>
</evidence>
<dbReference type="Proteomes" id="UP000077051">
    <property type="component" value="Unassembled WGS sequence"/>
</dbReference>
<proteinExistence type="predicted"/>